<name>A0A067TLC5_GALM3</name>
<organism evidence="1 2">
    <name type="scientific">Galerina marginata (strain CBS 339.88)</name>
    <dbReference type="NCBI Taxonomy" id="685588"/>
    <lineage>
        <taxon>Eukaryota</taxon>
        <taxon>Fungi</taxon>
        <taxon>Dikarya</taxon>
        <taxon>Basidiomycota</taxon>
        <taxon>Agaricomycotina</taxon>
        <taxon>Agaricomycetes</taxon>
        <taxon>Agaricomycetidae</taxon>
        <taxon>Agaricales</taxon>
        <taxon>Agaricineae</taxon>
        <taxon>Strophariaceae</taxon>
        <taxon>Galerina</taxon>
    </lineage>
</organism>
<sequence>MAQLDDEDVSLERQVYKGCEYRIYSALNKQSGKIVSMKVYEGSRAKERCLESAKFMIERRVMHPNIPYMIAVSALKSEMSFLIFDGEYGGTVDRMLSQALKKNLKQSLIMGLQTVAGLSSGLEYLQDLKYPFASVGLNHFVVLSCKGKGPGIFPPTLPTDF</sequence>
<proteinExistence type="predicted"/>
<dbReference type="OrthoDB" id="3026831at2759"/>
<keyword evidence="2" id="KW-1185">Reference proteome</keyword>
<gene>
    <name evidence="1" type="ORF">GALMADRAFT_1163511</name>
</gene>
<dbReference type="Gene3D" id="1.10.510.10">
    <property type="entry name" value="Transferase(Phosphotransferase) domain 1"/>
    <property type="match status" value="1"/>
</dbReference>
<accession>A0A067TLC5</accession>
<evidence type="ECO:0000313" key="2">
    <source>
        <dbReference type="Proteomes" id="UP000027222"/>
    </source>
</evidence>
<evidence type="ECO:0000313" key="1">
    <source>
        <dbReference type="EMBL" id="KDR79778.1"/>
    </source>
</evidence>
<reference evidence="2" key="1">
    <citation type="journal article" date="2014" name="Proc. Natl. Acad. Sci. U.S.A.">
        <title>Extensive sampling of basidiomycete genomes demonstrates inadequacy of the white-rot/brown-rot paradigm for wood decay fungi.</title>
        <authorList>
            <person name="Riley R."/>
            <person name="Salamov A.A."/>
            <person name="Brown D.W."/>
            <person name="Nagy L.G."/>
            <person name="Floudas D."/>
            <person name="Held B.W."/>
            <person name="Levasseur A."/>
            <person name="Lombard V."/>
            <person name="Morin E."/>
            <person name="Otillar R."/>
            <person name="Lindquist E.A."/>
            <person name="Sun H."/>
            <person name="LaButti K.M."/>
            <person name="Schmutz J."/>
            <person name="Jabbour D."/>
            <person name="Luo H."/>
            <person name="Baker S.E."/>
            <person name="Pisabarro A.G."/>
            <person name="Walton J.D."/>
            <person name="Blanchette R.A."/>
            <person name="Henrissat B."/>
            <person name="Martin F."/>
            <person name="Cullen D."/>
            <person name="Hibbett D.S."/>
            <person name="Grigoriev I.V."/>
        </authorList>
    </citation>
    <scope>NUCLEOTIDE SEQUENCE [LARGE SCALE GENOMIC DNA]</scope>
    <source>
        <strain evidence="2">CBS 339.88</strain>
    </source>
</reference>
<dbReference type="Proteomes" id="UP000027222">
    <property type="component" value="Unassembled WGS sequence"/>
</dbReference>
<dbReference type="STRING" id="685588.A0A067TLC5"/>
<dbReference type="HOGENOM" id="CLU_1643826_0_0_1"/>
<dbReference type="EMBL" id="KL142372">
    <property type="protein sequence ID" value="KDR79778.1"/>
    <property type="molecule type" value="Genomic_DNA"/>
</dbReference>
<evidence type="ECO:0008006" key="3">
    <source>
        <dbReference type="Google" id="ProtNLM"/>
    </source>
</evidence>
<protein>
    <recommendedName>
        <fullName evidence="3">Protein kinase domain-containing protein</fullName>
    </recommendedName>
</protein>
<dbReference type="AlphaFoldDB" id="A0A067TLC5"/>
<dbReference type="SUPFAM" id="SSF56112">
    <property type="entry name" value="Protein kinase-like (PK-like)"/>
    <property type="match status" value="1"/>
</dbReference>
<dbReference type="InterPro" id="IPR011009">
    <property type="entry name" value="Kinase-like_dom_sf"/>
</dbReference>